<comment type="caution">
    <text evidence="1">The sequence shown here is derived from an EMBL/GenBank/DDBJ whole genome shotgun (WGS) entry which is preliminary data.</text>
</comment>
<keyword evidence="2" id="KW-1185">Reference proteome</keyword>
<dbReference type="EMBL" id="BGPR01000761">
    <property type="protein sequence ID" value="GBM34466.1"/>
    <property type="molecule type" value="Genomic_DNA"/>
</dbReference>
<reference evidence="1 2" key="1">
    <citation type="journal article" date="2019" name="Sci. Rep.">
        <title>Orb-weaving spider Araneus ventricosus genome elucidates the spidroin gene catalogue.</title>
        <authorList>
            <person name="Kono N."/>
            <person name="Nakamura H."/>
            <person name="Ohtoshi R."/>
            <person name="Moran D.A.P."/>
            <person name="Shinohara A."/>
            <person name="Yoshida Y."/>
            <person name="Fujiwara M."/>
            <person name="Mori M."/>
            <person name="Tomita M."/>
            <person name="Arakawa K."/>
        </authorList>
    </citation>
    <scope>NUCLEOTIDE SEQUENCE [LARGE SCALE GENOMIC DNA]</scope>
</reference>
<proteinExistence type="predicted"/>
<dbReference type="AlphaFoldDB" id="A0A4Y2F2C6"/>
<dbReference type="Proteomes" id="UP000499080">
    <property type="component" value="Unassembled WGS sequence"/>
</dbReference>
<organism evidence="1 2">
    <name type="scientific">Araneus ventricosus</name>
    <name type="common">Orbweaver spider</name>
    <name type="synonym">Epeira ventricosa</name>
    <dbReference type="NCBI Taxonomy" id="182803"/>
    <lineage>
        <taxon>Eukaryota</taxon>
        <taxon>Metazoa</taxon>
        <taxon>Ecdysozoa</taxon>
        <taxon>Arthropoda</taxon>
        <taxon>Chelicerata</taxon>
        <taxon>Arachnida</taxon>
        <taxon>Araneae</taxon>
        <taxon>Araneomorphae</taxon>
        <taxon>Entelegynae</taxon>
        <taxon>Araneoidea</taxon>
        <taxon>Araneidae</taxon>
        <taxon>Araneus</taxon>
    </lineage>
</organism>
<evidence type="ECO:0000313" key="1">
    <source>
        <dbReference type="EMBL" id="GBM34466.1"/>
    </source>
</evidence>
<protein>
    <submittedName>
        <fullName evidence="1">Uncharacterized protein</fullName>
    </submittedName>
</protein>
<evidence type="ECO:0000313" key="2">
    <source>
        <dbReference type="Proteomes" id="UP000499080"/>
    </source>
</evidence>
<accession>A0A4Y2F2C6</accession>
<name>A0A4Y2F2C6_ARAVE</name>
<feature type="non-terminal residue" evidence="1">
    <location>
        <position position="36"/>
    </location>
</feature>
<gene>
    <name evidence="1" type="ORF">AVEN_106707_1</name>
</gene>
<sequence length="36" mass="4255">MWVRQESWGSGDPVVRSRLRVTKVPNWKPDFAEDPQ</sequence>